<reference evidence="1 2" key="2">
    <citation type="journal article" date="2022" name="Mol. Ecol. Resour.">
        <title>The genomes of chicory, endive, great burdock and yacon provide insights into Asteraceae paleo-polyploidization history and plant inulin production.</title>
        <authorList>
            <person name="Fan W."/>
            <person name="Wang S."/>
            <person name="Wang H."/>
            <person name="Wang A."/>
            <person name="Jiang F."/>
            <person name="Liu H."/>
            <person name="Zhao H."/>
            <person name="Xu D."/>
            <person name="Zhang Y."/>
        </authorList>
    </citation>
    <scope>NUCLEOTIDE SEQUENCE [LARGE SCALE GENOMIC DNA]</scope>
    <source>
        <strain evidence="2">cv. Niubang</strain>
    </source>
</reference>
<comment type="caution">
    <text evidence="1">The sequence shown here is derived from an EMBL/GenBank/DDBJ whole genome shotgun (WGS) entry which is preliminary data.</text>
</comment>
<proteinExistence type="predicted"/>
<sequence>MSGIIKRQYPRKNQHLKGANNGRFSPCIHRALWVDLRTAKPEEPKIPQRTMDKDLDSVDPSSNSEPSSLNKVVSNLRINDVEPNVDISSSTPIIEPLSQAQDSIPPPQPPTQ</sequence>
<protein>
    <submittedName>
        <fullName evidence="1">Uncharacterized protein</fullName>
    </submittedName>
</protein>
<evidence type="ECO:0000313" key="1">
    <source>
        <dbReference type="EMBL" id="KAI3715617.1"/>
    </source>
</evidence>
<keyword evidence="2" id="KW-1185">Reference proteome</keyword>
<gene>
    <name evidence="1" type="ORF">L6452_22603</name>
</gene>
<dbReference type="Proteomes" id="UP001055879">
    <property type="component" value="Linkage Group LG07"/>
</dbReference>
<reference evidence="2" key="1">
    <citation type="journal article" date="2022" name="Mol. Ecol. Resour.">
        <title>The genomes of chicory, endive, great burdock and yacon provide insights into Asteraceae palaeo-polyploidization history and plant inulin production.</title>
        <authorList>
            <person name="Fan W."/>
            <person name="Wang S."/>
            <person name="Wang H."/>
            <person name="Wang A."/>
            <person name="Jiang F."/>
            <person name="Liu H."/>
            <person name="Zhao H."/>
            <person name="Xu D."/>
            <person name="Zhang Y."/>
        </authorList>
    </citation>
    <scope>NUCLEOTIDE SEQUENCE [LARGE SCALE GENOMIC DNA]</scope>
    <source>
        <strain evidence="2">cv. Niubang</strain>
    </source>
</reference>
<organism evidence="1 2">
    <name type="scientific">Arctium lappa</name>
    <name type="common">Greater burdock</name>
    <name type="synonym">Lappa major</name>
    <dbReference type="NCBI Taxonomy" id="4217"/>
    <lineage>
        <taxon>Eukaryota</taxon>
        <taxon>Viridiplantae</taxon>
        <taxon>Streptophyta</taxon>
        <taxon>Embryophyta</taxon>
        <taxon>Tracheophyta</taxon>
        <taxon>Spermatophyta</taxon>
        <taxon>Magnoliopsida</taxon>
        <taxon>eudicotyledons</taxon>
        <taxon>Gunneridae</taxon>
        <taxon>Pentapetalae</taxon>
        <taxon>asterids</taxon>
        <taxon>campanulids</taxon>
        <taxon>Asterales</taxon>
        <taxon>Asteraceae</taxon>
        <taxon>Carduoideae</taxon>
        <taxon>Cardueae</taxon>
        <taxon>Arctiinae</taxon>
        <taxon>Arctium</taxon>
    </lineage>
</organism>
<evidence type="ECO:0000313" key="2">
    <source>
        <dbReference type="Proteomes" id="UP001055879"/>
    </source>
</evidence>
<dbReference type="EMBL" id="CM042053">
    <property type="protein sequence ID" value="KAI3715617.1"/>
    <property type="molecule type" value="Genomic_DNA"/>
</dbReference>
<accession>A0ACB9B0L6</accession>
<name>A0ACB9B0L6_ARCLA</name>